<accession>A0A3R7FN03</accession>
<sequence length="655" mass="73707">MVKFQPTVQQVGMNVSWSQLGSIGEFVVFAVNGTSGRGHGREKEWNSCGSAIELGMAVPCHHWPDMLQFLDSPAGRGNKVERSRYGIAGFFWDPVVEHHRPGGVGNSQPGPPNQALPKFEAWEDEGMRGQFFSSSVVYGVARYKTQPRRAQHQQQQTQVSGQAQNHRRWAMHPCYWRGDGYTNAPWCNVTERPSLQGVPVHHTRFSSLVHATRSARWKTNQAVINADNFWDIALLIVFARWFGGVADSTHRDRCSVIITIYCFLLIATGKGPMKSTDYDSPISDTGFVSIAYKTSHKLASNFSFRVIMPSTEANLLVTRFMPKQCHRTPSELCLGFIYPHASFPNMLKYGLQVNCCSGFVHDDIVSVHGIILLSLRKTKHQVPECERCSRQTKRHPSKLILNAPNRERRFRPVDGYGNAVLPVARKAILVAPARLDASPIFRLDGHKPFGELVRLSLQALHRLIIAPLLRLQRGKNCRRATPSSPGKARSNDCCRLARNTVESHPGRFEQPHSPLEVGRCVKLRCKSFLHSDSFHPPRALFSRIQGRIRQASEEGLQCRQLTPVAPPVRPPPQSFRNPPIRSAHPHPQTAVVTGSASVFWLRNKTYKQLDRKVDVPYARCFEKLNVLMGLLELSWIFVDCHATVNEHCKTAPQVP</sequence>
<dbReference type="InParanoid" id="A0A3R7FN03"/>
<gene>
    <name evidence="1" type="ORF">CSKR_101176</name>
</gene>
<dbReference type="AlphaFoldDB" id="A0A3R7FN03"/>
<reference evidence="1 2" key="1">
    <citation type="journal article" date="2018" name="Biotechnol. Adv.">
        <title>Improved genomic resources and new bioinformatic workflow for the carcinogenic parasite Clonorchis sinensis: Biotechnological implications.</title>
        <authorList>
            <person name="Wang D."/>
            <person name="Korhonen P.K."/>
            <person name="Gasser R.B."/>
            <person name="Young N.D."/>
        </authorList>
    </citation>
    <scope>NUCLEOTIDE SEQUENCE [LARGE SCALE GENOMIC DNA]</scope>
    <source>
        <strain evidence="1">Cs-k2</strain>
    </source>
</reference>
<evidence type="ECO:0000313" key="1">
    <source>
        <dbReference type="EMBL" id="KAG5449379.1"/>
    </source>
</evidence>
<organism evidence="1 2">
    <name type="scientific">Clonorchis sinensis</name>
    <name type="common">Chinese liver fluke</name>
    <dbReference type="NCBI Taxonomy" id="79923"/>
    <lineage>
        <taxon>Eukaryota</taxon>
        <taxon>Metazoa</taxon>
        <taxon>Spiralia</taxon>
        <taxon>Lophotrochozoa</taxon>
        <taxon>Platyhelminthes</taxon>
        <taxon>Trematoda</taxon>
        <taxon>Digenea</taxon>
        <taxon>Opisthorchiida</taxon>
        <taxon>Opisthorchiata</taxon>
        <taxon>Opisthorchiidae</taxon>
        <taxon>Clonorchis</taxon>
    </lineage>
</organism>
<comment type="caution">
    <text evidence="1">The sequence shown here is derived from an EMBL/GenBank/DDBJ whole genome shotgun (WGS) entry which is preliminary data.</text>
</comment>
<dbReference type="EMBL" id="NIRI02000042">
    <property type="protein sequence ID" value="KAG5449379.1"/>
    <property type="molecule type" value="Genomic_DNA"/>
</dbReference>
<evidence type="ECO:0000313" key="2">
    <source>
        <dbReference type="Proteomes" id="UP000286415"/>
    </source>
</evidence>
<keyword evidence="2" id="KW-1185">Reference proteome</keyword>
<reference evidence="1 2" key="2">
    <citation type="journal article" date="2021" name="Genomics">
        <title>High-quality reference genome for Clonorchis sinensis.</title>
        <authorList>
            <person name="Young N.D."/>
            <person name="Stroehlein A.J."/>
            <person name="Kinkar L."/>
            <person name="Wang T."/>
            <person name="Sohn W.M."/>
            <person name="Chang B.C.H."/>
            <person name="Kaur P."/>
            <person name="Weisz D."/>
            <person name="Dudchenko O."/>
            <person name="Aiden E.L."/>
            <person name="Korhonen P.K."/>
            <person name="Gasser R.B."/>
        </authorList>
    </citation>
    <scope>NUCLEOTIDE SEQUENCE [LARGE SCALE GENOMIC DNA]</scope>
    <source>
        <strain evidence="1">Cs-k2</strain>
    </source>
</reference>
<proteinExistence type="predicted"/>
<dbReference type="Proteomes" id="UP000286415">
    <property type="component" value="Unassembled WGS sequence"/>
</dbReference>
<protein>
    <submittedName>
        <fullName evidence="1">Uncharacterized protein</fullName>
    </submittedName>
</protein>
<name>A0A3R7FN03_CLOSI</name>